<dbReference type="Proteomes" id="UP000298284">
    <property type="component" value="Unassembled WGS sequence"/>
</dbReference>
<evidence type="ECO:0000256" key="2">
    <source>
        <dbReference type="SAM" id="Phobius"/>
    </source>
</evidence>
<evidence type="ECO:0000256" key="1">
    <source>
        <dbReference type="SAM" id="MobiDB-lite"/>
    </source>
</evidence>
<feature type="transmembrane region" description="Helical" evidence="2">
    <location>
        <begin position="43"/>
        <end position="60"/>
    </location>
</feature>
<accession>A0A4Z0MBN8</accession>
<keyword evidence="2" id="KW-0812">Transmembrane</keyword>
<keyword evidence="2" id="KW-0472">Membrane</keyword>
<evidence type="ECO:0008006" key="5">
    <source>
        <dbReference type="Google" id="ProtNLM"/>
    </source>
</evidence>
<evidence type="ECO:0000313" key="4">
    <source>
        <dbReference type="Proteomes" id="UP000298284"/>
    </source>
</evidence>
<sequence length="136" mass="14946">MLAIKRLVTILVMVFLLLGLLILLSPAVRNSFANMAGTPESLFFTLFIVAVVLLGLQLITENLDSVMLRREVTARESKINELKARLYDQQMEQQRLTDRAPGTGTRTGTTIIPDGYVAPTTPPSTTPYDPSGQPLT</sequence>
<dbReference type="AlphaFoldDB" id="A0A4Z0MBN8"/>
<name>A0A4Z0MBN8_9BACT</name>
<reference evidence="3 4" key="1">
    <citation type="submission" date="2019-04" db="EMBL/GenBank/DDBJ databases">
        <authorList>
            <person name="Feng G."/>
            <person name="Zhang J."/>
            <person name="Zhu H."/>
        </authorList>
    </citation>
    <scope>NUCLEOTIDE SEQUENCE [LARGE SCALE GENOMIC DNA]</scope>
    <source>
        <strain evidence="3 4">JCM 19491</strain>
    </source>
</reference>
<protein>
    <recommendedName>
        <fullName evidence="5">LapA family protein</fullName>
    </recommendedName>
</protein>
<comment type="caution">
    <text evidence="3">The sequence shown here is derived from an EMBL/GenBank/DDBJ whole genome shotgun (WGS) entry which is preliminary data.</text>
</comment>
<dbReference type="OrthoDB" id="883899at2"/>
<proteinExistence type="predicted"/>
<evidence type="ECO:0000313" key="3">
    <source>
        <dbReference type="EMBL" id="TGD76914.1"/>
    </source>
</evidence>
<feature type="compositionally biased region" description="Low complexity" evidence="1">
    <location>
        <begin position="99"/>
        <end position="115"/>
    </location>
</feature>
<keyword evidence="2" id="KW-1133">Transmembrane helix</keyword>
<feature type="region of interest" description="Disordered" evidence="1">
    <location>
        <begin position="93"/>
        <end position="136"/>
    </location>
</feature>
<keyword evidence="4" id="KW-1185">Reference proteome</keyword>
<dbReference type="RefSeq" id="WP_135533157.1">
    <property type="nucleotide sequence ID" value="NZ_SRKZ01000012.1"/>
</dbReference>
<organism evidence="3 4">
    <name type="scientific">Hymenobacter wooponensis</name>
    <dbReference type="NCBI Taxonomy" id="1525360"/>
    <lineage>
        <taxon>Bacteria</taxon>
        <taxon>Pseudomonadati</taxon>
        <taxon>Bacteroidota</taxon>
        <taxon>Cytophagia</taxon>
        <taxon>Cytophagales</taxon>
        <taxon>Hymenobacteraceae</taxon>
        <taxon>Hymenobacter</taxon>
    </lineage>
</organism>
<dbReference type="EMBL" id="SRKZ01000012">
    <property type="protein sequence ID" value="TGD76914.1"/>
    <property type="molecule type" value="Genomic_DNA"/>
</dbReference>
<gene>
    <name evidence="3" type="ORF">EU557_24965</name>
</gene>